<evidence type="ECO:0000313" key="3">
    <source>
        <dbReference type="Proteomes" id="UP000325081"/>
    </source>
</evidence>
<dbReference type="PANTHER" id="PTHR35305">
    <property type="entry name" value="FAD-BINDING PROTEIN"/>
    <property type="match status" value="1"/>
</dbReference>
<accession>A0A5A7PEA8</accession>
<protein>
    <submittedName>
        <fullName evidence="2">Major surface glycoprotein G</fullName>
    </submittedName>
</protein>
<dbReference type="EMBL" id="BKCP01004372">
    <property type="protein sequence ID" value="GER30637.1"/>
    <property type="molecule type" value="Genomic_DNA"/>
</dbReference>
<comment type="caution">
    <text evidence="2">The sequence shown here is derived from an EMBL/GenBank/DDBJ whole genome shotgun (WGS) entry which is preliminary data.</text>
</comment>
<gene>
    <name evidence="2" type="ORF">STAS_06593</name>
</gene>
<dbReference type="AlphaFoldDB" id="A0A5A7PEA8"/>
<reference evidence="3" key="1">
    <citation type="journal article" date="2019" name="Curr. Biol.">
        <title>Genome Sequence of Striga asiatica Provides Insight into the Evolution of Plant Parasitism.</title>
        <authorList>
            <person name="Yoshida S."/>
            <person name="Kim S."/>
            <person name="Wafula E.K."/>
            <person name="Tanskanen J."/>
            <person name="Kim Y.M."/>
            <person name="Honaas L."/>
            <person name="Yang Z."/>
            <person name="Spallek T."/>
            <person name="Conn C.E."/>
            <person name="Ichihashi Y."/>
            <person name="Cheong K."/>
            <person name="Cui S."/>
            <person name="Der J.P."/>
            <person name="Gundlach H."/>
            <person name="Jiao Y."/>
            <person name="Hori C."/>
            <person name="Ishida J.K."/>
            <person name="Kasahara H."/>
            <person name="Kiba T."/>
            <person name="Kim M.S."/>
            <person name="Koo N."/>
            <person name="Laohavisit A."/>
            <person name="Lee Y.H."/>
            <person name="Lumba S."/>
            <person name="McCourt P."/>
            <person name="Mortimer J.C."/>
            <person name="Mutuku J.M."/>
            <person name="Nomura T."/>
            <person name="Sasaki-Sekimoto Y."/>
            <person name="Seto Y."/>
            <person name="Wang Y."/>
            <person name="Wakatake T."/>
            <person name="Sakakibara H."/>
            <person name="Demura T."/>
            <person name="Yamaguchi S."/>
            <person name="Yoneyama K."/>
            <person name="Manabe R.I."/>
            <person name="Nelson D.C."/>
            <person name="Schulman A.H."/>
            <person name="Timko M.P."/>
            <person name="dePamphilis C.W."/>
            <person name="Choi D."/>
            <person name="Shirasu K."/>
        </authorList>
    </citation>
    <scope>NUCLEOTIDE SEQUENCE [LARGE SCALE GENOMIC DNA]</scope>
    <source>
        <strain evidence="3">cv. UVA1</strain>
    </source>
</reference>
<sequence length="262" mass="29932">MEPKGKDRNYPGVRVCGGTTEGGGTLQMERNEAECLQSYNFSPLISCLMRFECTMQDGEYRDIEPKDKIIKIYSEFMTRVAQFEELMSTGCTLLIGFQQTLEFLRQPSINKTSKLVERIIKAHDSRRILSYVESGYVNCHNCVQNVSKLHKCHLGLEDHIDRAKIVVNELKGLLDDLSCDSDPVFTLSDGEKITKLEVADFAAMMAFVYSMVRQDYAMQVRIVSSLSYESLLSGELETYCKIWSLRPFVDDDIMHKAWELVS</sequence>
<dbReference type="InterPro" id="IPR056697">
    <property type="entry name" value="DUF7795"/>
</dbReference>
<dbReference type="PANTHER" id="PTHR35305:SF2">
    <property type="entry name" value="FAD-BINDING PROTEIN"/>
    <property type="match status" value="1"/>
</dbReference>
<evidence type="ECO:0000259" key="1">
    <source>
        <dbReference type="Pfam" id="PF25071"/>
    </source>
</evidence>
<feature type="domain" description="DUF7795" evidence="1">
    <location>
        <begin position="64"/>
        <end position="178"/>
    </location>
</feature>
<dbReference type="OrthoDB" id="744228at2759"/>
<organism evidence="2 3">
    <name type="scientific">Striga asiatica</name>
    <name type="common">Asiatic witchweed</name>
    <name type="synonym">Buchnera asiatica</name>
    <dbReference type="NCBI Taxonomy" id="4170"/>
    <lineage>
        <taxon>Eukaryota</taxon>
        <taxon>Viridiplantae</taxon>
        <taxon>Streptophyta</taxon>
        <taxon>Embryophyta</taxon>
        <taxon>Tracheophyta</taxon>
        <taxon>Spermatophyta</taxon>
        <taxon>Magnoliopsida</taxon>
        <taxon>eudicotyledons</taxon>
        <taxon>Gunneridae</taxon>
        <taxon>Pentapetalae</taxon>
        <taxon>asterids</taxon>
        <taxon>lamiids</taxon>
        <taxon>Lamiales</taxon>
        <taxon>Orobanchaceae</taxon>
        <taxon>Buchnereae</taxon>
        <taxon>Striga</taxon>
    </lineage>
</organism>
<dbReference type="Proteomes" id="UP000325081">
    <property type="component" value="Unassembled WGS sequence"/>
</dbReference>
<dbReference type="Pfam" id="PF25071">
    <property type="entry name" value="DUF7795"/>
    <property type="match status" value="1"/>
</dbReference>
<evidence type="ECO:0000313" key="2">
    <source>
        <dbReference type="EMBL" id="GER30637.1"/>
    </source>
</evidence>
<proteinExistence type="predicted"/>
<keyword evidence="3" id="KW-1185">Reference proteome</keyword>
<name>A0A5A7PEA8_STRAF</name>